<evidence type="ECO:0000256" key="1">
    <source>
        <dbReference type="SAM" id="Coils"/>
    </source>
</evidence>
<evidence type="ECO:0000313" key="2">
    <source>
        <dbReference type="EMBL" id="QJA71513.1"/>
    </source>
</evidence>
<name>A0A6M3JNL0_9ZZZZ</name>
<sequence>MKREDLEKRAKELVVEFDETTTDDELAKLIKDVEDLDTTDTATIKKQLEDAIKRRDTALRDRRDMKKKLDTLQSDLEGRPSKEEYTTLKEQIDSLTTFKKQIEEEIETKKLESLDEVAKAKLRADKAEKEKDVKYQEGLNTATTKFQAQVDELTTKLTGYEKQVGMLRTTSLENEIIKAAVKHKAIEPSHIVKMLRNEFTFDADVGRFFNYVRDEKGNIAKEVEVDEYITDFLAKEENDYLISENVNRTSLRFQDTNKDKDIRVNLSKNTKYDPKSPTVVDAAADAGLSVPDWIEVRQLRDAKFAKIESAKEAK</sequence>
<accession>A0A6M3JNL0</accession>
<protein>
    <submittedName>
        <fullName evidence="2">Uncharacterized protein</fullName>
    </submittedName>
</protein>
<feature type="coiled-coil region" evidence="1">
    <location>
        <begin position="48"/>
        <end position="137"/>
    </location>
</feature>
<organism evidence="2">
    <name type="scientific">viral metagenome</name>
    <dbReference type="NCBI Taxonomy" id="1070528"/>
    <lineage>
        <taxon>unclassified sequences</taxon>
        <taxon>metagenomes</taxon>
        <taxon>organismal metagenomes</taxon>
    </lineage>
</organism>
<proteinExistence type="predicted"/>
<keyword evidence="1" id="KW-0175">Coiled coil</keyword>
<dbReference type="EMBL" id="MT141878">
    <property type="protein sequence ID" value="QJA71513.1"/>
    <property type="molecule type" value="Genomic_DNA"/>
</dbReference>
<dbReference type="AlphaFoldDB" id="A0A6M3JNL0"/>
<reference evidence="2" key="1">
    <citation type="submission" date="2020-03" db="EMBL/GenBank/DDBJ databases">
        <title>The deep terrestrial virosphere.</title>
        <authorList>
            <person name="Holmfeldt K."/>
            <person name="Nilsson E."/>
            <person name="Simone D."/>
            <person name="Lopez-Fernandez M."/>
            <person name="Wu X."/>
            <person name="de Brujin I."/>
            <person name="Lundin D."/>
            <person name="Andersson A."/>
            <person name="Bertilsson S."/>
            <person name="Dopson M."/>
        </authorList>
    </citation>
    <scope>NUCLEOTIDE SEQUENCE</scope>
    <source>
        <strain evidence="2">MM415A03151</strain>
    </source>
</reference>
<gene>
    <name evidence="2" type="ORF">MM415A03151_0008</name>
</gene>